<evidence type="ECO:0000313" key="2">
    <source>
        <dbReference type="Proteomes" id="UP001148838"/>
    </source>
</evidence>
<gene>
    <name evidence="1" type="ORF">ANN_21246</name>
</gene>
<reference evidence="1 2" key="1">
    <citation type="journal article" date="2022" name="Allergy">
        <title>Genome assembly and annotation of Periplaneta americana reveal a comprehensive cockroach allergen profile.</title>
        <authorList>
            <person name="Wang L."/>
            <person name="Xiong Q."/>
            <person name="Saelim N."/>
            <person name="Wang L."/>
            <person name="Nong W."/>
            <person name="Wan A.T."/>
            <person name="Shi M."/>
            <person name="Liu X."/>
            <person name="Cao Q."/>
            <person name="Hui J.H.L."/>
            <person name="Sookrung N."/>
            <person name="Leung T.F."/>
            <person name="Tungtrongchitr A."/>
            <person name="Tsui S.K.W."/>
        </authorList>
    </citation>
    <scope>NUCLEOTIDE SEQUENCE [LARGE SCALE GENOMIC DNA]</scope>
    <source>
        <strain evidence="1">PWHHKU_190912</strain>
    </source>
</reference>
<keyword evidence="2" id="KW-1185">Reference proteome</keyword>
<name>A0ABQ8SF89_PERAM</name>
<dbReference type="EMBL" id="JAJSOF020000029">
    <property type="protein sequence ID" value="KAJ4432623.1"/>
    <property type="molecule type" value="Genomic_DNA"/>
</dbReference>
<dbReference type="Proteomes" id="UP001148838">
    <property type="component" value="Unassembled WGS sequence"/>
</dbReference>
<dbReference type="Gene3D" id="3.30.420.10">
    <property type="entry name" value="Ribonuclease H-like superfamily/Ribonuclease H"/>
    <property type="match status" value="1"/>
</dbReference>
<organism evidence="1 2">
    <name type="scientific">Periplaneta americana</name>
    <name type="common">American cockroach</name>
    <name type="synonym">Blatta americana</name>
    <dbReference type="NCBI Taxonomy" id="6978"/>
    <lineage>
        <taxon>Eukaryota</taxon>
        <taxon>Metazoa</taxon>
        <taxon>Ecdysozoa</taxon>
        <taxon>Arthropoda</taxon>
        <taxon>Hexapoda</taxon>
        <taxon>Insecta</taxon>
        <taxon>Pterygota</taxon>
        <taxon>Neoptera</taxon>
        <taxon>Polyneoptera</taxon>
        <taxon>Dictyoptera</taxon>
        <taxon>Blattodea</taxon>
        <taxon>Blattoidea</taxon>
        <taxon>Blattidae</taxon>
        <taxon>Blattinae</taxon>
        <taxon>Periplaneta</taxon>
    </lineage>
</organism>
<sequence length="86" mass="10271">MTVKAARYTNMLTLLQPELARFHDPVCFHVYQTRPATLDNLKANIRQEIQRVPQDMLQHMFQDIPKRLQEWITEEGGHLFHPIFKK</sequence>
<protein>
    <submittedName>
        <fullName evidence="1">Uncharacterized protein</fullName>
    </submittedName>
</protein>
<evidence type="ECO:0000313" key="1">
    <source>
        <dbReference type="EMBL" id="KAJ4432623.1"/>
    </source>
</evidence>
<dbReference type="InterPro" id="IPR036397">
    <property type="entry name" value="RNaseH_sf"/>
</dbReference>
<accession>A0ABQ8SF89</accession>
<comment type="caution">
    <text evidence="1">The sequence shown here is derived from an EMBL/GenBank/DDBJ whole genome shotgun (WGS) entry which is preliminary data.</text>
</comment>
<proteinExistence type="predicted"/>